<dbReference type="SUPFAM" id="SSF51230">
    <property type="entry name" value="Single hybrid motif"/>
    <property type="match status" value="1"/>
</dbReference>
<dbReference type="GO" id="GO:0048813">
    <property type="term" value="P:dendrite morphogenesis"/>
    <property type="evidence" value="ECO:0007669"/>
    <property type="project" value="TreeGrafter"/>
</dbReference>
<dbReference type="PANTHER" id="PTHR13651:SF0">
    <property type="entry name" value="PROTEIN ABITRAM"/>
    <property type="match status" value="1"/>
</dbReference>
<organism evidence="1 2">
    <name type="scientific">Steinernema carpocapsae</name>
    <name type="common">Entomopathogenic nematode</name>
    <dbReference type="NCBI Taxonomy" id="34508"/>
    <lineage>
        <taxon>Eukaryota</taxon>
        <taxon>Metazoa</taxon>
        <taxon>Ecdysozoa</taxon>
        <taxon>Nematoda</taxon>
        <taxon>Chromadorea</taxon>
        <taxon>Rhabditida</taxon>
        <taxon>Tylenchina</taxon>
        <taxon>Panagrolaimomorpha</taxon>
        <taxon>Strongyloidoidea</taxon>
        <taxon>Steinernematidae</taxon>
        <taxon>Steinernema</taxon>
    </lineage>
</organism>
<dbReference type="GO" id="GO:0032433">
    <property type="term" value="C:filopodium tip"/>
    <property type="evidence" value="ECO:0007669"/>
    <property type="project" value="TreeGrafter"/>
</dbReference>
<reference evidence="1 2" key="1">
    <citation type="journal article" date="2015" name="Genome Biol.">
        <title>Comparative genomics of Steinernema reveals deeply conserved gene regulatory networks.</title>
        <authorList>
            <person name="Dillman A.R."/>
            <person name="Macchietto M."/>
            <person name="Porter C.F."/>
            <person name="Rogers A."/>
            <person name="Williams B."/>
            <person name="Antoshechkin I."/>
            <person name="Lee M.M."/>
            <person name="Goodwin Z."/>
            <person name="Lu X."/>
            <person name="Lewis E.E."/>
            <person name="Goodrich-Blair H."/>
            <person name="Stock S.P."/>
            <person name="Adams B.J."/>
            <person name="Sternberg P.W."/>
            <person name="Mortazavi A."/>
        </authorList>
    </citation>
    <scope>NUCLEOTIDE SEQUENCE [LARGE SCALE GENOMIC DNA]</scope>
    <source>
        <strain evidence="1 2">ALL</strain>
    </source>
</reference>
<comment type="caution">
    <text evidence="1">The sequence shown here is derived from an EMBL/GenBank/DDBJ whole genome shotgun (WGS) entry which is preliminary data.</text>
</comment>
<reference evidence="1 2" key="2">
    <citation type="journal article" date="2019" name="G3 (Bethesda)">
        <title>Hybrid Assembly of the Genome of the Entomopathogenic Nematode Steinernema carpocapsae Identifies the X-Chromosome.</title>
        <authorList>
            <person name="Serra L."/>
            <person name="Macchietto M."/>
            <person name="Macias-Munoz A."/>
            <person name="McGill C.J."/>
            <person name="Rodriguez I.M."/>
            <person name="Rodriguez B."/>
            <person name="Murad R."/>
            <person name="Mortazavi A."/>
        </authorList>
    </citation>
    <scope>NUCLEOTIDE SEQUENCE [LARGE SCALE GENOMIC DNA]</scope>
    <source>
        <strain evidence="1 2">ALL</strain>
    </source>
</reference>
<dbReference type="GO" id="GO:0051015">
    <property type="term" value="F:actin filament binding"/>
    <property type="evidence" value="ECO:0007669"/>
    <property type="project" value="TreeGrafter"/>
</dbReference>
<dbReference type="GO" id="GO:0030425">
    <property type="term" value="C:dendrite"/>
    <property type="evidence" value="ECO:0007669"/>
    <property type="project" value="TreeGrafter"/>
</dbReference>
<dbReference type="GO" id="GO:0051489">
    <property type="term" value="P:regulation of filopodium assembly"/>
    <property type="evidence" value="ECO:0007669"/>
    <property type="project" value="TreeGrafter"/>
</dbReference>
<dbReference type="Gene3D" id="2.40.50.100">
    <property type="match status" value="1"/>
</dbReference>
<dbReference type="EMBL" id="AZBU02000005">
    <property type="protein sequence ID" value="TKR78145.1"/>
    <property type="molecule type" value="Genomic_DNA"/>
</dbReference>
<protein>
    <recommendedName>
        <fullName evidence="3">Protein Abitram</fullName>
    </recommendedName>
</protein>
<gene>
    <name evidence="1" type="ORF">L596_019001</name>
</gene>
<dbReference type="GO" id="GO:0030027">
    <property type="term" value="C:lamellipodium"/>
    <property type="evidence" value="ECO:0007669"/>
    <property type="project" value="TreeGrafter"/>
</dbReference>
<accession>A0A4V6A288</accession>
<dbReference type="GO" id="GO:0030833">
    <property type="term" value="P:regulation of actin filament polymerization"/>
    <property type="evidence" value="ECO:0007669"/>
    <property type="project" value="TreeGrafter"/>
</dbReference>
<dbReference type="AlphaFoldDB" id="A0A4V6A288"/>
<dbReference type="STRING" id="34508.A0A4V6A288"/>
<dbReference type="GO" id="GO:0005634">
    <property type="term" value="C:nucleus"/>
    <property type="evidence" value="ECO:0007669"/>
    <property type="project" value="TreeGrafter"/>
</dbReference>
<name>A0A4V6A288_STECR</name>
<dbReference type="Proteomes" id="UP000298663">
    <property type="component" value="Unassembled WGS sequence"/>
</dbReference>
<evidence type="ECO:0008006" key="3">
    <source>
        <dbReference type="Google" id="ProtNLM"/>
    </source>
</evidence>
<dbReference type="InterPro" id="IPR039169">
    <property type="entry name" value="Abitram"/>
</dbReference>
<dbReference type="OrthoDB" id="48130at2759"/>
<dbReference type="InterPro" id="IPR011053">
    <property type="entry name" value="Single_hybrid_motif"/>
</dbReference>
<sequence>MTGEPCTSVVRYPTVVDRSYKRYILTSNEDICYVRHPSGVTVVTLSSRKVAEISSNRLSITNVNWNTGKKNKGIDRSKIKVVGKGKKGAFQLQPETRLCIIELSDGSELTLRSGIKGLLLEVNARLSTNPDLLRTAPENQGFLCLLMPPPGTDRRYRPKEFNEDTLVLS</sequence>
<evidence type="ECO:0000313" key="1">
    <source>
        <dbReference type="EMBL" id="TKR78145.1"/>
    </source>
</evidence>
<dbReference type="GO" id="GO:0003785">
    <property type="term" value="F:actin monomer binding"/>
    <property type="evidence" value="ECO:0007669"/>
    <property type="project" value="TreeGrafter"/>
</dbReference>
<evidence type="ECO:0000313" key="2">
    <source>
        <dbReference type="Proteomes" id="UP000298663"/>
    </source>
</evidence>
<keyword evidence="2" id="KW-1185">Reference proteome</keyword>
<proteinExistence type="predicted"/>
<dbReference type="PANTHER" id="PTHR13651">
    <property type="entry name" value="PROTEIN ABITRAM"/>
    <property type="match status" value="1"/>
</dbReference>